<evidence type="ECO:0000256" key="5">
    <source>
        <dbReference type="ARBA" id="ARBA00022801"/>
    </source>
</evidence>
<dbReference type="PANTHER" id="PTHR37984:SF5">
    <property type="entry name" value="PROTEIN NYNRIN-LIKE"/>
    <property type="match status" value="1"/>
</dbReference>
<evidence type="ECO:0000256" key="2">
    <source>
        <dbReference type="ARBA" id="ARBA00022695"/>
    </source>
</evidence>
<dbReference type="InterPro" id="IPR041373">
    <property type="entry name" value="RT_RNaseH"/>
</dbReference>
<dbReference type="InterPro" id="IPR036397">
    <property type="entry name" value="RNaseH_sf"/>
</dbReference>
<keyword evidence="1" id="KW-0808">Transferase</keyword>
<dbReference type="CDD" id="cd09274">
    <property type="entry name" value="RNase_HI_RT_Ty3"/>
    <property type="match status" value="1"/>
</dbReference>
<dbReference type="InterPro" id="IPR000477">
    <property type="entry name" value="RT_dom"/>
</dbReference>
<dbReference type="Gene3D" id="3.30.420.10">
    <property type="entry name" value="Ribonuclease H-like superfamily/Ribonuclease H"/>
    <property type="match status" value="1"/>
</dbReference>
<dbReference type="SUPFAM" id="SSF56672">
    <property type="entry name" value="DNA/RNA polymerases"/>
    <property type="match status" value="1"/>
</dbReference>
<name>A0A699JMM7_TANCI</name>
<dbReference type="InterPro" id="IPR043502">
    <property type="entry name" value="DNA/RNA_pol_sf"/>
</dbReference>
<dbReference type="InterPro" id="IPR012337">
    <property type="entry name" value="RNaseH-like_sf"/>
</dbReference>
<dbReference type="InterPro" id="IPR001584">
    <property type="entry name" value="Integrase_cat-core"/>
</dbReference>
<proteinExistence type="predicted"/>
<dbReference type="InterPro" id="IPR050951">
    <property type="entry name" value="Retrovirus_Pol_polyprotein"/>
</dbReference>
<dbReference type="EMBL" id="BKCJ010429897">
    <property type="protein sequence ID" value="GFA47142.1"/>
    <property type="molecule type" value="Genomic_DNA"/>
</dbReference>
<dbReference type="GO" id="GO:0003964">
    <property type="term" value="F:RNA-directed DNA polymerase activity"/>
    <property type="evidence" value="ECO:0007669"/>
    <property type="project" value="UniProtKB-KW"/>
</dbReference>
<dbReference type="CDD" id="cd01647">
    <property type="entry name" value="RT_LTR"/>
    <property type="match status" value="1"/>
</dbReference>
<evidence type="ECO:0000256" key="4">
    <source>
        <dbReference type="ARBA" id="ARBA00022759"/>
    </source>
</evidence>
<evidence type="ECO:0000256" key="3">
    <source>
        <dbReference type="ARBA" id="ARBA00022722"/>
    </source>
</evidence>
<dbReference type="Pfam" id="PF17917">
    <property type="entry name" value="RT_RNaseH"/>
    <property type="match status" value="1"/>
</dbReference>
<dbReference type="InterPro" id="IPR043128">
    <property type="entry name" value="Rev_trsase/Diguanyl_cyclase"/>
</dbReference>
<dbReference type="AlphaFoldDB" id="A0A699JMM7"/>
<protein>
    <submittedName>
        <fullName evidence="8">Reverse transcriptase domain-containing protein</fullName>
    </submittedName>
</protein>
<keyword evidence="2" id="KW-0548">Nucleotidyltransferase</keyword>
<evidence type="ECO:0000313" key="8">
    <source>
        <dbReference type="EMBL" id="GFA47142.1"/>
    </source>
</evidence>
<keyword evidence="3" id="KW-0540">Nuclease</keyword>
<dbReference type="Pfam" id="PF00665">
    <property type="entry name" value="rve"/>
    <property type="match status" value="1"/>
</dbReference>
<dbReference type="Gene3D" id="3.30.70.270">
    <property type="match status" value="2"/>
</dbReference>
<accession>A0A699JMM7</accession>
<dbReference type="Pfam" id="PF00078">
    <property type="entry name" value="RVT_1"/>
    <property type="match status" value="1"/>
</dbReference>
<evidence type="ECO:0000256" key="6">
    <source>
        <dbReference type="ARBA" id="ARBA00022918"/>
    </source>
</evidence>
<dbReference type="SUPFAM" id="SSF53098">
    <property type="entry name" value="Ribonuclease H-like"/>
    <property type="match status" value="1"/>
</dbReference>
<keyword evidence="4" id="KW-0255">Endonuclease</keyword>
<dbReference type="GO" id="GO:0004519">
    <property type="term" value="F:endonuclease activity"/>
    <property type="evidence" value="ECO:0007669"/>
    <property type="project" value="UniProtKB-KW"/>
</dbReference>
<evidence type="ECO:0000259" key="7">
    <source>
        <dbReference type="PROSITE" id="PS50994"/>
    </source>
</evidence>
<keyword evidence="5" id="KW-0378">Hydrolase</keyword>
<reference evidence="8" key="1">
    <citation type="journal article" date="2019" name="Sci. Rep.">
        <title>Draft genome of Tanacetum cinerariifolium, the natural source of mosquito coil.</title>
        <authorList>
            <person name="Yamashiro T."/>
            <person name="Shiraishi A."/>
            <person name="Satake H."/>
            <person name="Nakayama K."/>
        </authorList>
    </citation>
    <scope>NUCLEOTIDE SEQUENCE</scope>
</reference>
<dbReference type="PANTHER" id="PTHR37984">
    <property type="entry name" value="PROTEIN CBG26694"/>
    <property type="match status" value="1"/>
</dbReference>
<keyword evidence="6 8" id="KW-0695">RNA-directed DNA polymerase</keyword>
<comment type="caution">
    <text evidence="8">The sequence shown here is derived from an EMBL/GenBank/DDBJ whole genome shotgun (WGS) entry which is preliminary data.</text>
</comment>
<dbReference type="GO" id="GO:0015074">
    <property type="term" value="P:DNA integration"/>
    <property type="evidence" value="ECO:0007669"/>
    <property type="project" value="InterPro"/>
</dbReference>
<organism evidence="8">
    <name type="scientific">Tanacetum cinerariifolium</name>
    <name type="common">Dalmatian daisy</name>
    <name type="synonym">Chrysanthemum cinerariifolium</name>
    <dbReference type="NCBI Taxonomy" id="118510"/>
    <lineage>
        <taxon>Eukaryota</taxon>
        <taxon>Viridiplantae</taxon>
        <taxon>Streptophyta</taxon>
        <taxon>Embryophyta</taxon>
        <taxon>Tracheophyta</taxon>
        <taxon>Spermatophyta</taxon>
        <taxon>Magnoliopsida</taxon>
        <taxon>eudicotyledons</taxon>
        <taxon>Gunneridae</taxon>
        <taxon>Pentapetalae</taxon>
        <taxon>asterids</taxon>
        <taxon>campanulids</taxon>
        <taxon>Asterales</taxon>
        <taxon>Asteraceae</taxon>
        <taxon>Asteroideae</taxon>
        <taxon>Anthemideae</taxon>
        <taxon>Anthemidinae</taxon>
        <taxon>Tanacetum</taxon>
    </lineage>
</organism>
<dbReference type="GO" id="GO:0016787">
    <property type="term" value="F:hydrolase activity"/>
    <property type="evidence" value="ECO:0007669"/>
    <property type="project" value="UniProtKB-KW"/>
</dbReference>
<feature type="non-terminal residue" evidence="8">
    <location>
        <position position="1"/>
    </location>
</feature>
<feature type="domain" description="Integrase catalytic" evidence="7">
    <location>
        <begin position="547"/>
        <end position="719"/>
    </location>
</feature>
<dbReference type="FunFam" id="3.30.70.270:FF:000026">
    <property type="entry name" value="Transposon Ty3-G Gag-Pol polyprotein"/>
    <property type="match status" value="1"/>
</dbReference>
<gene>
    <name evidence="8" type="ORF">Tci_619114</name>
</gene>
<dbReference type="PROSITE" id="PS50994">
    <property type="entry name" value="INTEGRASE"/>
    <property type="match status" value="1"/>
</dbReference>
<sequence>IARSSLSFTPFEGGDFILEEIKNHDSVSREIHSEDISKFFSAFHVPLENYDFFFEKTARFTSVPELRPLVLIPKRIIPMFLFLSMNVSIRTEISGTDKLPVIIAKDLKDDEKERLIKDDFKLAVQHQRKVNPKSHEVIKKEVIKLLDAGLIYPISDSPWVSPVHCVPKKGRMTVVTNEDNELVPTRLVTGWHVCIDYRKLNEATRKDHFPLPFMDQMLERLAGNEYYCFLDGFSGYFQIPIDPQDQEKTTFNCPYGTFAYRHMPFGLCNAPGTFQRCMIAIFHDMIEETMKVFMGDFSEKCHFMVKEGIVLGHKISKYRIEVDRAKVDVIAKLPPPTTVKGVKSFLGHAGFYRRFIQDFSKIARPITHLLEKETPFIFLTECREAFKTLKKKLTEAPILVAPDWDLPFEIMCDASDFVVGVVLGKSKTKHFQPIHYASKTMTNAQAHYTTTEKELLAVVYAFEKFRPYLVLSKTIVYTDHSALKYLLTKQDAKPRLLRWILLLQEFDVKIRDKKGAENLAADHLICADQVIRRCVYCQEAVDILTACHNGPTRGHHGANYTAKKYLIQVFIGLRFIEMPMTWSHGVTLVNVKARSRNVKAKVLPTNDARVVCKFLKSLFARFGTPRAIISDRVTHFCNDQFAKVMLKYGVTYRLSTAYHPQTSGQVEVSNHGLKRILEITVGENRASWSDKLDDALWAFRTAFKTPIGCTPYKLVYEKACHLPIEL</sequence>
<evidence type="ECO:0000256" key="1">
    <source>
        <dbReference type="ARBA" id="ARBA00022679"/>
    </source>
</evidence>
<dbReference type="Gene3D" id="3.10.10.10">
    <property type="entry name" value="HIV Type 1 Reverse Transcriptase, subunit A, domain 1"/>
    <property type="match status" value="1"/>
</dbReference>
<dbReference type="GO" id="GO:0003676">
    <property type="term" value="F:nucleic acid binding"/>
    <property type="evidence" value="ECO:0007669"/>
    <property type="project" value="InterPro"/>
</dbReference>